<dbReference type="InterPro" id="IPR021352">
    <property type="entry name" value="DUF2971"/>
</dbReference>
<name>A0A136Q4B5_9FIRM</name>
<dbReference type="STRING" id="626937.HMPREF3293_01704"/>
<evidence type="ECO:0008006" key="3">
    <source>
        <dbReference type="Google" id="ProtNLM"/>
    </source>
</evidence>
<reference evidence="1 2" key="1">
    <citation type="submission" date="2016-02" db="EMBL/GenBank/DDBJ databases">
        <authorList>
            <person name="Wen L."/>
            <person name="He K."/>
            <person name="Yang H."/>
        </authorList>
    </citation>
    <scope>NUCLEOTIDE SEQUENCE [LARGE SCALE GENOMIC DNA]</scope>
    <source>
        <strain evidence="1 2">DSM 22607</strain>
    </source>
</reference>
<accession>A0A136Q4B5</accession>
<keyword evidence="2" id="KW-1185">Reference proteome</keyword>
<evidence type="ECO:0000313" key="1">
    <source>
        <dbReference type="EMBL" id="KXK65490.1"/>
    </source>
</evidence>
<dbReference type="Pfam" id="PF11185">
    <property type="entry name" value="DUF2971"/>
    <property type="match status" value="1"/>
</dbReference>
<protein>
    <recommendedName>
        <fullName evidence="3">DUF2971 domain-containing protein</fullName>
    </recommendedName>
</protein>
<dbReference type="KEGG" id="cmiu:B1H56_11275"/>
<dbReference type="EMBL" id="LSZW01000061">
    <property type="protein sequence ID" value="KXK65490.1"/>
    <property type="molecule type" value="Genomic_DNA"/>
</dbReference>
<dbReference type="OrthoDB" id="3034312at2"/>
<comment type="caution">
    <text evidence="1">The sequence shown here is derived from an EMBL/GenBank/DDBJ whole genome shotgun (WGS) entry which is preliminary data.</text>
</comment>
<gene>
    <name evidence="1" type="ORF">HMPREF3293_01704</name>
</gene>
<proteinExistence type="predicted"/>
<sequence>MNANQIETVYHYCSVESFYSIISNKTLRLSDIGKSNDYMERRWLQQFILETTMEEYDKAPFSIWFEYEGKEYRDHEAVEELMRYELKTMGQHWYDDYITYAICFSERGDSLSQWRGYADDGSGVCIGFRADRISGMLGKNRESKEPGHTFEFARIRYTPAAQKALIRPHIRKIFRHLHTLVDQEQKPSGEIVKLLRAVNGESAFCKNPAFSEEHEWRLAVNFPIPTTDAYAKFVQRQGHVAQNDLFSKLKTVVVGKTIKSYVELNLRTIGLDALTSVRLGPKCQLSKNDVKLFLFSEGVGLTDENILPSSATYR</sequence>
<evidence type="ECO:0000313" key="2">
    <source>
        <dbReference type="Proteomes" id="UP000070366"/>
    </source>
</evidence>
<dbReference type="AlphaFoldDB" id="A0A136Q4B5"/>
<dbReference type="RefSeq" id="WP_066519809.1">
    <property type="nucleotide sequence ID" value="NZ_CABMOF010000002.1"/>
</dbReference>
<organism evidence="1 2">
    <name type="scientific">Christensenella minuta</name>
    <dbReference type="NCBI Taxonomy" id="626937"/>
    <lineage>
        <taxon>Bacteria</taxon>
        <taxon>Bacillati</taxon>
        <taxon>Bacillota</taxon>
        <taxon>Clostridia</taxon>
        <taxon>Christensenellales</taxon>
        <taxon>Christensenellaceae</taxon>
        <taxon>Christensenella</taxon>
    </lineage>
</organism>
<dbReference type="Proteomes" id="UP000070366">
    <property type="component" value="Unassembled WGS sequence"/>
</dbReference>